<comment type="caution">
    <text evidence="1">The sequence shown here is derived from an EMBL/GenBank/DDBJ whole genome shotgun (WGS) entry which is preliminary data.</text>
</comment>
<organism evidence="1 2">
    <name type="scientific">Entomophthora muscae</name>
    <dbReference type="NCBI Taxonomy" id="34485"/>
    <lineage>
        <taxon>Eukaryota</taxon>
        <taxon>Fungi</taxon>
        <taxon>Fungi incertae sedis</taxon>
        <taxon>Zoopagomycota</taxon>
        <taxon>Entomophthoromycotina</taxon>
        <taxon>Entomophthoromycetes</taxon>
        <taxon>Entomophthorales</taxon>
        <taxon>Entomophthoraceae</taxon>
        <taxon>Entomophthora</taxon>
    </lineage>
</organism>
<proteinExistence type="predicted"/>
<gene>
    <name evidence="1" type="ORF">DSO57_1007349</name>
</gene>
<dbReference type="EMBL" id="QTSX02005701">
    <property type="protein sequence ID" value="KAJ9058952.1"/>
    <property type="molecule type" value="Genomic_DNA"/>
</dbReference>
<sequence>MLEKVKPVLDTSYKPYVSDGNQEEDKEPEFFRADEGQLVLKKVAAFYNKVPMACKPVSEQDLNLTTLTKPAQKCIPDIKHIILLKLMHESGDYKAAAAIVGVNSKYASKTFHKFINTGCVLAAEKSLRVSTMLTKEHKWAIHQWITQDCHLKLENTQDMVKSTFGVEALISFYYCLLKRMCFSWKNLGVSPYNRNSPTNIKTQKKYAEAYTALKAKRTVKFYFIEKSAFASSMRNGYGYVPKGSNNEMAWRAAVCATAYLMVALLGPKGVDVTVSSIIPGIVRPSKMAQKAGKPVSKLTKLTDLNQTVNQKWVTAAPVCQLKPAPPCKLTLVN</sequence>
<reference evidence="1" key="1">
    <citation type="submission" date="2022-04" db="EMBL/GenBank/DDBJ databases">
        <title>Genome of the entomopathogenic fungus Entomophthora muscae.</title>
        <authorList>
            <person name="Elya C."/>
            <person name="Lovett B.R."/>
            <person name="Lee E."/>
            <person name="Macias A.M."/>
            <person name="Hajek A.E."/>
            <person name="De Bivort B.L."/>
            <person name="Kasson M.T."/>
            <person name="De Fine Licht H.H."/>
            <person name="Stajich J.E."/>
        </authorList>
    </citation>
    <scope>NUCLEOTIDE SEQUENCE</scope>
    <source>
        <strain evidence="1">Berkeley</strain>
    </source>
</reference>
<name>A0ACC2S9U9_9FUNG</name>
<evidence type="ECO:0000313" key="1">
    <source>
        <dbReference type="EMBL" id="KAJ9058952.1"/>
    </source>
</evidence>
<evidence type="ECO:0000313" key="2">
    <source>
        <dbReference type="Proteomes" id="UP001165960"/>
    </source>
</evidence>
<protein>
    <submittedName>
        <fullName evidence="1">Uncharacterized protein</fullName>
    </submittedName>
</protein>
<keyword evidence="2" id="KW-1185">Reference proteome</keyword>
<dbReference type="Proteomes" id="UP001165960">
    <property type="component" value="Unassembled WGS sequence"/>
</dbReference>
<accession>A0ACC2S9U9</accession>